<dbReference type="Pfam" id="PF19328">
    <property type="entry name" value="DAP_DH_C"/>
    <property type="match status" value="1"/>
</dbReference>
<reference evidence="5 6" key="1">
    <citation type="submission" date="2024-03" db="EMBL/GenBank/DDBJ databases">
        <authorList>
            <person name="Jo J.-H."/>
        </authorList>
    </citation>
    <scope>NUCLEOTIDE SEQUENCE [LARGE SCALE GENOMIC DNA]</scope>
    <source>
        <strain evidence="5 6">PS1R-30</strain>
    </source>
</reference>
<feature type="domain" description="Dihydrodipicolinate reductase N-terminal" evidence="3">
    <location>
        <begin position="20"/>
        <end position="107"/>
    </location>
</feature>
<organism evidence="5 6">
    <name type="scientific">Novosphingobium anseongense</name>
    <dbReference type="NCBI Taxonomy" id="3133436"/>
    <lineage>
        <taxon>Bacteria</taxon>
        <taxon>Pseudomonadati</taxon>
        <taxon>Pseudomonadota</taxon>
        <taxon>Alphaproteobacteria</taxon>
        <taxon>Sphingomonadales</taxon>
        <taxon>Sphingomonadaceae</taxon>
        <taxon>Novosphingobium</taxon>
    </lineage>
</organism>
<evidence type="ECO:0000256" key="1">
    <source>
        <dbReference type="ARBA" id="ARBA00022857"/>
    </source>
</evidence>
<dbReference type="CDD" id="cd24146">
    <property type="entry name" value="nat-AmDH_N_like"/>
    <property type="match status" value="1"/>
</dbReference>
<name>A0ABU8RRQ7_9SPHN</name>
<evidence type="ECO:0000256" key="2">
    <source>
        <dbReference type="ARBA" id="ARBA00023002"/>
    </source>
</evidence>
<dbReference type="Proteomes" id="UP001361239">
    <property type="component" value="Unassembled WGS sequence"/>
</dbReference>
<gene>
    <name evidence="5" type="ORF">WG901_03865</name>
</gene>
<dbReference type="RefSeq" id="WP_339585686.1">
    <property type="nucleotide sequence ID" value="NZ_JBBHJZ010000001.1"/>
</dbReference>
<dbReference type="Gene3D" id="3.40.50.720">
    <property type="entry name" value="NAD(P)-binding Rossmann-like Domain"/>
    <property type="match status" value="1"/>
</dbReference>
<protein>
    <submittedName>
        <fullName evidence="5">Dihydrodipicolinate reductase</fullName>
    </submittedName>
</protein>
<sequence length="358" mass="38804">MTDQTMRADWSRPYRVVQWATGNVGSRAMQRVIEHPDMELVGVWVSNPDKVGQDAGTLCGIDPIGVKATNSLEEVIALKPDCVLYMPHVNRVEEVCRILAAGINIVSTRMEYQNPAGLAEADRTAIEQACQTGGTSIHATGSSPGFITEAVPIVLTSIARRVDKLTITEFADTSSRNSPEMLFGPMMGFGMAPGGVNEGMLHHMKHSFSPSLNLIAEAWGKPFDDIQTRQAQGIARKDVVIPAGTAKAGTVAATKTVVSCLHQGKPLIEFQAIWYISSDVDTTDGEEWNFRKSGWHVLVEGDTPLDITIGYPVSDEDYPNFTPNLTAHRPVNCIPYVCAAKPGFVTTLDLPQVVAKLA</sequence>
<proteinExistence type="predicted"/>
<evidence type="ECO:0000259" key="4">
    <source>
        <dbReference type="Pfam" id="PF19328"/>
    </source>
</evidence>
<keyword evidence="6" id="KW-1185">Reference proteome</keyword>
<comment type="caution">
    <text evidence="5">The sequence shown here is derived from an EMBL/GenBank/DDBJ whole genome shotgun (WGS) entry which is preliminary data.</text>
</comment>
<keyword evidence="1" id="KW-0521">NADP</keyword>
<keyword evidence="2" id="KW-0560">Oxidoreductase</keyword>
<evidence type="ECO:0000313" key="5">
    <source>
        <dbReference type="EMBL" id="MEJ5975755.1"/>
    </source>
</evidence>
<feature type="domain" description="2,4-diaminopentanoate dehydrogenase C-terminal" evidence="4">
    <location>
        <begin position="148"/>
        <end position="355"/>
    </location>
</feature>
<dbReference type="InterPro" id="IPR036291">
    <property type="entry name" value="NAD(P)-bd_dom_sf"/>
</dbReference>
<dbReference type="EMBL" id="JBBHJZ010000001">
    <property type="protein sequence ID" value="MEJ5975755.1"/>
    <property type="molecule type" value="Genomic_DNA"/>
</dbReference>
<dbReference type="InterPro" id="IPR045760">
    <property type="entry name" value="DAP_DH_C"/>
</dbReference>
<accession>A0ABU8RRQ7</accession>
<dbReference type="Pfam" id="PF01113">
    <property type="entry name" value="DapB_N"/>
    <property type="match status" value="1"/>
</dbReference>
<evidence type="ECO:0000313" key="6">
    <source>
        <dbReference type="Proteomes" id="UP001361239"/>
    </source>
</evidence>
<dbReference type="InterPro" id="IPR000846">
    <property type="entry name" value="DapB_N"/>
</dbReference>
<dbReference type="SUPFAM" id="SSF51735">
    <property type="entry name" value="NAD(P)-binding Rossmann-fold domains"/>
    <property type="match status" value="1"/>
</dbReference>
<evidence type="ECO:0000259" key="3">
    <source>
        <dbReference type="Pfam" id="PF01113"/>
    </source>
</evidence>